<feature type="region of interest" description="Disordered" evidence="7">
    <location>
        <begin position="566"/>
        <end position="592"/>
    </location>
</feature>
<accession>A0AAD3GZ53</accession>
<feature type="region of interest" description="Disordered" evidence="7">
    <location>
        <begin position="925"/>
        <end position="977"/>
    </location>
</feature>
<dbReference type="AlphaFoldDB" id="A0AAD3GZ53"/>
<keyword evidence="2" id="KW-0678">Repressor</keyword>
<feature type="region of interest" description="Disordered" evidence="7">
    <location>
        <begin position="434"/>
        <end position="459"/>
    </location>
</feature>
<dbReference type="PROSITE" id="PS51477">
    <property type="entry name" value="PAH"/>
    <property type="match status" value="1"/>
</dbReference>
<keyword evidence="3" id="KW-0677">Repeat</keyword>
<feature type="coiled-coil region" evidence="6">
    <location>
        <begin position="977"/>
        <end position="1018"/>
    </location>
</feature>
<dbReference type="SUPFAM" id="SSF47762">
    <property type="entry name" value="PAH2 domain"/>
    <property type="match status" value="1"/>
</dbReference>
<keyword evidence="9" id="KW-1185">Reference proteome</keyword>
<reference evidence="8 9" key="1">
    <citation type="journal article" date="2021" name="Sci. Rep.">
        <title>The genome of the diatom Chaetoceros tenuissimus carries an ancient integrated fragment of an extant virus.</title>
        <authorList>
            <person name="Hongo Y."/>
            <person name="Kimura K."/>
            <person name="Takaki Y."/>
            <person name="Yoshida Y."/>
            <person name="Baba S."/>
            <person name="Kobayashi G."/>
            <person name="Nagasaki K."/>
            <person name="Hano T."/>
            <person name="Tomaru Y."/>
        </authorList>
    </citation>
    <scope>NUCLEOTIDE SEQUENCE [LARGE SCALE GENOMIC DNA]</scope>
    <source>
        <strain evidence="8 9">NIES-3715</strain>
    </source>
</reference>
<sequence>MVREHSIKFTGVHGHKVPTDILDAIPDVEDVLFKSKFFENEPPEGMDVNEAMNLEGKTLEQKAECCFPPGSVWERKEFERKFTHFCTASDFKFSWVCDSSTSFQCTMFGNPREKKGEKDPYKKKNTIKCGCSWRIITCNLWTYPAKKEGGERRKWLSSPPDEEAKNSMYIAVTSVPKDPHNHAGDKTTYKKVLKKVAHLSRSIGVRQVSLSPPSKSTAMNSFVNLCSPEEPQIAHILFEDLEKMKIQIHQGSQDTKAILTSSLTEGVWGHGGNNPIPYRHLEAVLANDKNYIFVGSLSDEICSLFVYEFTGLKKKDATIRVYWTKHEYRNKGFVTKLMHEGLCFLVDDAVLHSGSTSSHGALVCRSQGFHQYSTGNFCSVISSLRKHIESSITKKVVGDNNVDFHFGFKLSEIYTHDYEIDIIAIYKSKRKKVESPKSSKDRKRSHEGSEEEAQNTKITSITRSSGGTLALEVQSTESEGSIACKYWKHNLKDSGWRNVPGARDDWRFIPVQYGVKNMSELKKAGAEEGEHFAEGWLSLYFMLQKYGKFSPDKVNDFGRPLLIDYKGPDLPPPRIHTTGARQVSLSPPSRSTAKNSFVYLCSPEEPKIAPVQRQQATPQQAQPPPPQHEQQNNQQQGGQEENPAIEFDHAINYICRIKTRFRNEPKTYQQFLEIFHTYKKGQIGIKEVLDQVSTVIADYPDLLIKLTYELPKAVQEQAKERFHAAFDATPAVTIPCMTKKHADGKMKIEIHQGSQDIKETLTSSLTEEVWGHGGNNPIPYRHLEAVLANDKNYIFVGSLNGKICSLFVYEFTGLKEIDATIRVYWTKHEYRNKGFVTKLMHEGLCFLVDDAVLHSGSTSSHGALVCRSQGFHQYSTGNFSSVISSLRKHIESSITKKVAGDKNGDFHFGFKLSDNEGGDIIAIYKGKKSKNESQKSSKERKRSHEGSEAEPQDAKEKRLKTSTSRKRTHDKSEVGSEEEIIQTMNTLQEKENKLESKLKTLREEGNVLENKFKKEDDERMREHLFRKLERVQCRIEKHEDWLDDIHSRIFN</sequence>
<name>A0AAD3GZ53_9STRA</name>
<feature type="compositionally biased region" description="Polar residues" evidence="7">
    <location>
        <begin position="579"/>
        <end position="592"/>
    </location>
</feature>
<evidence type="ECO:0000256" key="7">
    <source>
        <dbReference type="SAM" id="MobiDB-lite"/>
    </source>
</evidence>
<dbReference type="EMBL" id="BLLK01000019">
    <property type="protein sequence ID" value="GFH44178.1"/>
    <property type="molecule type" value="Genomic_DNA"/>
</dbReference>
<proteinExistence type="predicted"/>
<dbReference type="FunFam" id="1.20.1160.11:FF:000003">
    <property type="entry name" value="Paired amphipathic helix SIN3-like protein"/>
    <property type="match status" value="1"/>
</dbReference>
<feature type="compositionally biased region" description="Basic and acidic residues" evidence="7">
    <location>
        <begin position="434"/>
        <end position="448"/>
    </location>
</feature>
<dbReference type="GO" id="GO:0003714">
    <property type="term" value="F:transcription corepressor activity"/>
    <property type="evidence" value="ECO:0007669"/>
    <property type="project" value="InterPro"/>
</dbReference>
<feature type="compositionally biased region" description="Low complexity" evidence="7">
    <location>
        <begin position="628"/>
        <end position="640"/>
    </location>
</feature>
<dbReference type="Pfam" id="PF02671">
    <property type="entry name" value="PAH"/>
    <property type="match status" value="1"/>
</dbReference>
<keyword evidence="6" id="KW-0175">Coiled coil</keyword>
<dbReference type="PANTHER" id="PTHR12346:SF0">
    <property type="entry name" value="SIN3A, ISOFORM G"/>
    <property type="match status" value="1"/>
</dbReference>
<dbReference type="InterPro" id="IPR003822">
    <property type="entry name" value="PAH"/>
</dbReference>
<dbReference type="GO" id="GO:0000785">
    <property type="term" value="C:chromatin"/>
    <property type="evidence" value="ECO:0007669"/>
    <property type="project" value="TreeGrafter"/>
</dbReference>
<keyword evidence="4 5" id="KW-0539">Nucleus</keyword>
<evidence type="ECO:0000256" key="3">
    <source>
        <dbReference type="ARBA" id="ARBA00022737"/>
    </source>
</evidence>
<evidence type="ECO:0000256" key="2">
    <source>
        <dbReference type="ARBA" id="ARBA00022491"/>
    </source>
</evidence>
<dbReference type="InterPro" id="IPR036600">
    <property type="entry name" value="PAH_sf"/>
</dbReference>
<gene>
    <name evidence="8" type="ORF">CTEN210_00653</name>
</gene>
<evidence type="ECO:0000313" key="8">
    <source>
        <dbReference type="EMBL" id="GFH44178.1"/>
    </source>
</evidence>
<dbReference type="PANTHER" id="PTHR12346">
    <property type="entry name" value="SIN3B-RELATED"/>
    <property type="match status" value="1"/>
</dbReference>
<feature type="compositionally biased region" description="Basic and acidic residues" evidence="7">
    <location>
        <begin position="929"/>
        <end position="956"/>
    </location>
</feature>
<dbReference type="Gene3D" id="1.20.1160.11">
    <property type="entry name" value="Paired amphipathic helix"/>
    <property type="match status" value="1"/>
</dbReference>
<evidence type="ECO:0000256" key="1">
    <source>
        <dbReference type="ARBA" id="ARBA00004123"/>
    </source>
</evidence>
<dbReference type="GO" id="GO:0000122">
    <property type="term" value="P:negative regulation of transcription by RNA polymerase II"/>
    <property type="evidence" value="ECO:0007669"/>
    <property type="project" value="TreeGrafter"/>
</dbReference>
<comment type="subcellular location">
    <subcellularLocation>
        <location evidence="1 5">Nucleus</location>
    </subcellularLocation>
</comment>
<comment type="caution">
    <text evidence="8">The sequence shown here is derived from an EMBL/GenBank/DDBJ whole genome shotgun (WGS) entry which is preliminary data.</text>
</comment>
<evidence type="ECO:0000256" key="5">
    <source>
        <dbReference type="PROSITE-ProRule" id="PRU00810"/>
    </source>
</evidence>
<evidence type="ECO:0000256" key="6">
    <source>
        <dbReference type="SAM" id="Coils"/>
    </source>
</evidence>
<feature type="compositionally biased region" description="Basic residues" evidence="7">
    <location>
        <begin position="957"/>
        <end position="969"/>
    </location>
</feature>
<dbReference type="Proteomes" id="UP001054902">
    <property type="component" value="Unassembled WGS sequence"/>
</dbReference>
<evidence type="ECO:0000256" key="4">
    <source>
        <dbReference type="ARBA" id="ARBA00023242"/>
    </source>
</evidence>
<organism evidence="8 9">
    <name type="scientific">Chaetoceros tenuissimus</name>
    <dbReference type="NCBI Taxonomy" id="426638"/>
    <lineage>
        <taxon>Eukaryota</taxon>
        <taxon>Sar</taxon>
        <taxon>Stramenopiles</taxon>
        <taxon>Ochrophyta</taxon>
        <taxon>Bacillariophyta</taxon>
        <taxon>Coscinodiscophyceae</taxon>
        <taxon>Chaetocerotophycidae</taxon>
        <taxon>Chaetocerotales</taxon>
        <taxon>Chaetocerotaceae</taxon>
        <taxon>Chaetoceros</taxon>
    </lineage>
</organism>
<feature type="region of interest" description="Disordered" evidence="7">
    <location>
        <begin position="610"/>
        <end position="640"/>
    </location>
</feature>
<dbReference type="GO" id="GO:0000118">
    <property type="term" value="C:histone deacetylase complex"/>
    <property type="evidence" value="ECO:0007669"/>
    <property type="project" value="TreeGrafter"/>
</dbReference>
<dbReference type="InterPro" id="IPR039774">
    <property type="entry name" value="Sin3-like"/>
</dbReference>
<evidence type="ECO:0000313" key="9">
    <source>
        <dbReference type="Proteomes" id="UP001054902"/>
    </source>
</evidence>
<protein>
    <submittedName>
        <fullName evidence="8">Uncharacterized protein</fullName>
    </submittedName>
</protein>